<evidence type="ECO:0008006" key="4">
    <source>
        <dbReference type="Google" id="ProtNLM"/>
    </source>
</evidence>
<dbReference type="AlphaFoldDB" id="A0A922CED8"/>
<dbReference type="Proteomes" id="UP000791440">
    <property type="component" value="Unassembled WGS sequence"/>
</dbReference>
<reference evidence="2" key="1">
    <citation type="journal article" date="2016" name="Insect Biochem. Mol. Biol.">
        <title>Multifaceted biological insights from a draft genome sequence of the tobacco hornworm moth, Manduca sexta.</title>
        <authorList>
            <person name="Kanost M.R."/>
            <person name="Arrese E.L."/>
            <person name="Cao X."/>
            <person name="Chen Y.R."/>
            <person name="Chellapilla S."/>
            <person name="Goldsmith M.R."/>
            <person name="Grosse-Wilde E."/>
            <person name="Heckel D.G."/>
            <person name="Herndon N."/>
            <person name="Jiang H."/>
            <person name="Papanicolaou A."/>
            <person name="Qu J."/>
            <person name="Soulages J.L."/>
            <person name="Vogel H."/>
            <person name="Walters J."/>
            <person name="Waterhouse R.M."/>
            <person name="Ahn S.J."/>
            <person name="Almeida F.C."/>
            <person name="An C."/>
            <person name="Aqrawi P."/>
            <person name="Bretschneider A."/>
            <person name="Bryant W.B."/>
            <person name="Bucks S."/>
            <person name="Chao H."/>
            <person name="Chevignon G."/>
            <person name="Christen J.M."/>
            <person name="Clarke D.F."/>
            <person name="Dittmer N.T."/>
            <person name="Ferguson L.C.F."/>
            <person name="Garavelou S."/>
            <person name="Gordon K.H.J."/>
            <person name="Gunaratna R.T."/>
            <person name="Han Y."/>
            <person name="Hauser F."/>
            <person name="He Y."/>
            <person name="Heidel-Fischer H."/>
            <person name="Hirsh A."/>
            <person name="Hu Y."/>
            <person name="Jiang H."/>
            <person name="Kalra D."/>
            <person name="Klinner C."/>
            <person name="Konig C."/>
            <person name="Kovar C."/>
            <person name="Kroll A.R."/>
            <person name="Kuwar S.S."/>
            <person name="Lee S.L."/>
            <person name="Lehman R."/>
            <person name="Li K."/>
            <person name="Li Z."/>
            <person name="Liang H."/>
            <person name="Lovelace S."/>
            <person name="Lu Z."/>
            <person name="Mansfield J.H."/>
            <person name="McCulloch K.J."/>
            <person name="Mathew T."/>
            <person name="Morton B."/>
            <person name="Muzny D.M."/>
            <person name="Neunemann D."/>
            <person name="Ongeri F."/>
            <person name="Pauchet Y."/>
            <person name="Pu L.L."/>
            <person name="Pyrousis I."/>
            <person name="Rao X.J."/>
            <person name="Redding A."/>
            <person name="Roesel C."/>
            <person name="Sanchez-Gracia A."/>
            <person name="Schaack S."/>
            <person name="Shukla A."/>
            <person name="Tetreau G."/>
            <person name="Wang Y."/>
            <person name="Xiong G.H."/>
            <person name="Traut W."/>
            <person name="Walsh T.K."/>
            <person name="Worley K.C."/>
            <person name="Wu D."/>
            <person name="Wu W."/>
            <person name="Wu Y.Q."/>
            <person name="Zhang X."/>
            <person name="Zou Z."/>
            <person name="Zucker H."/>
            <person name="Briscoe A.D."/>
            <person name="Burmester T."/>
            <person name="Clem R.J."/>
            <person name="Feyereisen R."/>
            <person name="Grimmelikhuijzen C.J.P."/>
            <person name="Hamodrakas S.J."/>
            <person name="Hansson B.S."/>
            <person name="Huguet E."/>
            <person name="Jermiin L.S."/>
            <person name="Lan Q."/>
            <person name="Lehman H.K."/>
            <person name="Lorenzen M."/>
            <person name="Merzendorfer H."/>
            <person name="Michalopoulos I."/>
            <person name="Morton D.B."/>
            <person name="Muthukrishnan S."/>
            <person name="Oakeshott J.G."/>
            <person name="Palmer W."/>
            <person name="Park Y."/>
            <person name="Passarelli A.L."/>
            <person name="Rozas J."/>
            <person name="Schwartz L.M."/>
            <person name="Smith W."/>
            <person name="Southgate A."/>
            <person name="Vilcinskas A."/>
            <person name="Vogt R."/>
            <person name="Wang P."/>
            <person name="Werren J."/>
            <person name="Yu X.Q."/>
            <person name="Zhou J.J."/>
            <person name="Brown S.J."/>
            <person name="Scherer S.E."/>
            <person name="Richards S."/>
            <person name="Blissard G.W."/>
        </authorList>
    </citation>
    <scope>NUCLEOTIDE SEQUENCE</scope>
</reference>
<protein>
    <recommendedName>
        <fullName evidence="4">Cytochrome c oxidase polypeptide VIIc</fullName>
    </recommendedName>
</protein>
<dbReference type="GO" id="GO:0005739">
    <property type="term" value="C:mitochondrion"/>
    <property type="evidence" value="ECO:0007669"/>
    <property type="project" value="GOC"/>
</dbReference>
<sequence length="82" mass="9670">MIGLRSLISRITHTRAILNRIQIPVLIQKHKQHHEGNPQPFDNMPFEPPNRYFATVFFSIFFGIGLWSPFAILWYMMAKKTL</sequence>
<organism evidence="2 3">
    <name type="scientific">Manduca sexta</name>
    <name type="common">Tobacco hawkmoth</name>
    <name type="synonym">Tobacco hornworm</name>
    <dbReference type="NCBI Taxonomy" id="7130"/>
    <lineage>
        <taxon>Eukaryota</taxon>
        <taxon>Metazoa</taxon>
        <taxon>Ecdysozoa</taxon>
        <taxon>Arthropoda</taxon>
        <taxon>Hexapoda</taxon>
        <taxon>Insecta</taxon>
        <taxon>Pterygota</taxon>
        <taxon>Neoptera</taxon>
        <taxon>Endopterygota</taxon>
        <taxon>Lepidoptera</taxon>
        <taxon>Glossata</taxon>
        <taxon>Ditrysia</taxon>
        <taxon>Bombycoidea</taxon>
        <taxon>Sphingidae</taxon>
        <taxon>Sphinginae</taxon>
        <taxon>Sphingini</taxon>
        <taxon>Manduca</taxon>
    </lineage>
</organism>
<feature type="transmembrane region" description="Helical" evidence="1">
    <location>
        <begin position="52"/>
        <end position="76"/>
    </location>
</feature>
<proteinExistence type="predicted"/>
<evidence type="ECO:0000256" key="1">
    <source>
        <dbReference type="SAM" id="Phobius"/>
    </source>
</evidence>
<accession>A0A922CED8</accession>
<comment type="caution">
    <text evidence="2">The sequence shown here is derived from an EMBL/GenBank/DDBJ whole genome shotgun (WGS) entry which is preliminary data.</text>
</comment>
<evidence type="ECO:0000313" key="3">
    <source>
        <dbReference type="Proteomes" id="UP000791440"/>
    </source>
</evidence>
<evidence type="ECO:0000313" key="2">
    <source>
        <dbReference type="EMBL" id="KAG6443211.1"/>
    </source>
</evidence>
<dbReference type="GO" id="GO:0006123">
    <property type="term" value="P:mitochondrial electron transport, cytochrome c to oxygen"/>
    <property type="evidence" value="ECO:0007669"/>
    <property type="project" value="InterPro"/>
</dbReference>
<gene>
    <name evidence="2" type="ORF">O3G_MSEX002707</name>
</gene>
<dbReference type="EMBL" id="JH668300">
    <property type="protein sequence ID" value="KAG6443211.1"/>
    <property type="molecule type" value="Genomic_DNA"/>
</dbReference>
<keyword evidence="1" id="KW-0472">Membrane</keyword>
<keyword evidence="1" id="KW-1133">Transmembrane helix</keyword>
<dbReference type="InterPro" id="IPR004202">
    <property type="entry name" value="COX7C/Cox8"/>
</dbReference>
<name>A0A922CED8_MANSE</name>
<keyword evidence="3" id="KW-1185">Reference proteome</keyword>
<keyword evidence="1" id="KW-0812">Transmembrane</keyword>
<reference evidence="2" key="2">
    <citation type="submission" date="2020-12" db="EMBL/GenBank/DDBJ databases">
        <authorList>
            <person name="Kanost M."/>
        </authorList>
    </citation>
    <scope>NUCLEOTIDE SEQUENCE</scope>
</reference>
<dbReference type="Pfam" id="PF02935">
    <property type="entry name" value="COX7C"/>
    <property type="match status" value="1"/>
</dbReference>